<organism evidence="1 2">
    <name type="scientific">Geobacter benzoatilyticus</name>
    <dbReference type="NCBI Taxonomy" id="2815309"/>
    <lineage>
        <taxon>Bacteria</taxon>
        <taxon>Pseudomonadati</taxon>
        <taxon>Thermodesulfobacteriota</taxon>
        <taxon>Desulfuromonadia</taxon>
        <taxon>Geobacterales</taxon>
        <taxon>Geobacteraceae</taxon>
        <taxon>Geobacter</taxon>
    </lineage>
</organism>
<name>A0ABX7Q2F7_9BACT</name>
<gene>
    <name evidence="1" type="ORF">JZM60_14825</name>
</gene>
<evidence type="ECO:0000313" key="1">
    <source>
        <dbReference type="EMBL" id="QSV45377.1"/>
    </source>
</evidence>
<reference evidence="1 2" key="1">
    <citation type="submission" date="2021-03" db="EMBL/GenBank/DDBJ databases">
        <title>Geobacter metallireducens gen. nov. sp. nov., a microorganism capable of coupling the complete oxidation of organic compounds to the reduction of iron and other metals.</title>
        <authorList>
            <person name="Li Y."/>
        </authorList>
    </citation>
    <scope>NUCLEOTIDE SEQUENCE [LARGE SCALE GENOMIC DNA]</scope>
    <source>
        <strain evidence="1 2">Jerry-YX</strain>
    </source>
</reference>
<accession>A0ABX7Q2F7</accession>
<dbReference type="Proteomes" id="UP000663651">
    <property type="component" value="Chromosome"/>
</dbReference>
<evidence type="ECO:0000313" key="2">
    <source>
        <dbReference type="Proteomes" id="UP000663651"/>
    </source>
</evidence>
<sequence>MPRLPGNRQLADVAGRAIHSLREISYLPSEERERLYAGILPLRLFSVLGISPRTLCGPDGLKRVRIIAPEGMGIVRIEVRRQPSDPDTVFFLEISDTHYGQMELSFCIIADPAAPRYDVDKDDAGRNNYFSTLGRNIPEELRAMAEGLFPNQTRRGLHLFGEFFPIFERFVDSLGMEMIVAEPLTYDNAIRYERYGFDYITGKRLMLEIDREFRPGGILFGRLDGSNPFRMPGAERTVRGRSWAIHDGIMDEAWDEVRIYKTVGEHAGIDTFADRNNEGGNH</sequence>
<dbReference type="EMBL" id="CP071382">
    <property type="protein sequence ID" value="QSV45377.1"/>
    <property type="molecule type" value="Genomic_DNA"/>
</dbReference>
<dbReference type="RefSeq" id="WP_207163182.1">
    <property type="nucleotide sequence ID" value="NZ_CP071382.1"/>
</dbReference>
<proteinExistence type="predicted"/>
<keyword evidence="2" id="KW-1185">Reference proteome</keyword>
<protein>
    <submittedName>
        <fullName evidence="1">Uncharacterized protein</fullName>
    </submittedName>
</protein>